<dbReference type="Proteomes" id="UP000482155">
    <property type="component" value="Unassembled WGS sequence"/>
</dbReference>
<evidence type="ECO:0000313" key="4">
    <source>
        <dbReference type="EMBL" id="NEX64905.1"/>
    </source>
</evidence>
<comment type="caution">
    <text evidence="4">The sequence shown here is derived from an EMBL/GenBank/DDBJ whole genome shotgun (WGS) entry which is preliminary data.</text>
</comment>
<dbReference type="CDD" id="cd00397">
    <property type="entry name" value="DNA_BRE_C"/>
    <property type="match status" value="1"/>
</dbReference>
<evidence type="ECO:0008006" key="6">
    <source>
        <dbReference type="Google" id="ProtNLM"/>
    </source>
</evidence>
<dbReference type="RefSeq" id="WP_163968817.1">
    <property type="nucleotide sequence ID" value="NZ_JAAIVB010000085.1"/>
</dbReference>
<dbReference type="GO" id="GO:0003677">
    <property type="term" value="F:DNA binding"/>
    <property type="evidence" value="ECO:0007669"/>
    <property type="project" value="InterPro"/>
</dbReference>
<protein>
    <recommendedName>
        <fullName evidence="6">Integrase</fullName>
    </recommendedName>
</protein>
<name>A0A6B3SYK1_9BURK</name>
<evidence type="ECO:0000259" key="2">
    <source>
        <dbReference type="Pfam" id="PF12834"/>
    </source>
</evidence>
<organism evidence="4 5">
    <name type="scientific">Noviherbaspirillum galbum</name>
    <dbReference type="NCBI Taxonomy" id="2709383"/>
    <lineage>
        <taxon>Bacteria</taxon>
        <taxon>Pseudomonadati</taxon>
        <taxon>Pseudomonadota</taxon>
        <taxon>Betaproteobacteria</taxon>
        <taxon>Burkholderiales</taxon>
        <taxon>Oxalobacteraceae</taxon>
        <taxon>Noviherbaspirillum</taxon>
    </lineage>
</organism>
<dbReference type="InterPro" id="IPR011010">
    <property type="entry name" value="DNA_brk_join_enz"/>
</dbReference>
<evidence type="ECO:0000313" key="5">
    <source>
        <dbReference type="Proteomes" id="UP000482155"/>
    </source>
</evidence>
<sequence>MEMKVIETNQLPRRRSAVFQSSGPEKPTHGGFKPKLDWVIAQHVHKKVGKSGHASLQTQKTRTNVLFKCFGELRNECGCKIEDPKNIKPRHIGRLVQLWKAKGIAASTIKNNLSILAIFCEWVGKPGLVKPMAYYCPELKVEYAAKVDKSPSKNEIDVKDLVSKMYAYDRHVAMQFLFAMAFGARVRETCCFKPHVNDRGLYIEMSQGTKGGRYRTVPIEEPFQKFVLTALKNHVPARNRHHPGYIANPNKTLAQNERRYEYVMSKFGITKADYGFTSHSLRQQYGCDSLEKWGITATVRGGTGKISDEVLDAVLKNNLGKEPI</sequence>
<dbReference type="Pfam" id="PF12834">
    <property type="entry name" value="Phage_int_SAM_2"/>
    <property type="match status" value="1"/>
</dbReference>
<feature type="domain" description="Integrase catalytic" evidence="3">
    <location>
        <begin position="159"/>
        <end position="288"/>
    </location>
</feature>
<evidence type="ECO:0000256" key="1">
    <source>
        <dbReference type="ARBA" id="ARBA00023172"/>
    </source>
</evidence>
<keyword evidence="5" id="KW-1185">Reference proteome</keyword>
<evidence type="ECO:0000259" key="3">
    <source>
        <dbReference type="Pfam" id="PF12835"/>
    </source>
</evidence>
<dbReference type="GO" id="GO:0006310">
    <property type="term" value="P:DNA recombination"/>
    <property type="evidence" value="ECO:0007669"/>
    <property type="project" value="UniProtKB-KW"/>
</dbReference>
<dbReference type="Gene3D" id="1.10.443.10">
    <property type="entry name" value="Intergrase catalytic core"/>
    <property type="match status" value="1"/>
</dbReference>
<dbReference type="InterPro" id="IPR013762">
    <property type="entry name" value="Integrase-like_cat_sf"/>
</dbReference>
<accession>A0A6B3SYK1</accession>
<dbReference type="EMBL" id="JAAIVB010000085">
    <property type="protein sequence ID" value="NEX64905.1"/>
    <property type="molecule type" value="Genomic_DNA"/>
</dbReference>
<keyword evidence="1" id="KW-0233">DNA recombination</keyword>
<dbReference type="AlphaFoldDB" id="A0A6B3SYK1"/>
<feature type="domain" description="Putative integrase N-terminal" evidence="2">
    <location>
        <begin position="46"/>
        <end position="125"/>
    </location>
</feature>
<dbReference type="InterPro" id="IPR024456">
    <property type="entry name" value="Integrase_catalytic_putative"/>
</dbReference>
<dbReference type="GO" id="GO:0015074">
    <property type="term" value="P:DNA integration"/>
    <property type="evidence" value="ECO:0007669"/>
    <property type="project" value="InterPro"/>
</dbReference>
<reference evidence="4 5" key="1">
    <citation type="submission" date="2020-02" db="EMBL/GenBank/DDBJ databases">
        <authorList>
            <person name="Kim M.K."/>
        </authorList>
    </citation>
    <scope>NUCLEOTIDE SEQUENCE [LARGE SCALE GENOMIC DNA]</scope>
    <source>
        <strain evidence="4 5">17J57-3</strain>
    </source>
</reference>
<dbReference type="InterPro" id="IPR024457">
    <property type="entry name" value="Putative_integrase_N"/>
</dbReference>
<dbReference type="Pfam" id="PF12835">
    <property type="entry name" value="Integrase_1"/>
    <property type="match status" value="1"/>
</dbReference>
<dbReference type="SUPFAM" id="SSF56349">
    <property type="entry name" value="DNA breaking-rejoining enzymes"/>
    <property type="match status" value="1"/>
</dbReference>
<gene>
    <name evidence="4" type="ORF">G3574_27820</name>
</gene>
<proteinExistence type="predicted"/>